<dbReference type="EMBL" id="JBDFQZ010000004">
    <property type="protein sequence ID" value="KAK9734830.1"/>
    <property type="molecule type" value="Genomic_DNA"/>
</dbReference>
<dbReference type="PANTHER" id="PTHR33544">
    <property type="entry name" value="DUF4005 DOMAIN-CONTAINING PROTEIN-RELATED"/>
    <property type="match status" value="1"/>
</dbReference>
<name>A0AAW1LLI6_SAPOF</name>
<dbReference type="AlphaFoldDB" id="A0AAW1LLI6"/>
<keyword evidence="2" id="KW-1185">Reference proteome</keyword>
<dbReference type="InterPro" id="IPR040344">
    <property type="entry name" value="At3g17950-like"/>
</dbReference>
<accession>A0AAW1LLI6</accession>
<sequence>MAAPQEEGWPLGLQPLNVRIGLGRGRDYFGSMSFNTTTVLTDSPTSSTDFSSDLDTESTGSFFHDRSITLGSLLGVSSILELSRRSIRGRRSEPLKVKKPCKTRPWIFSLCSRDSIDVKNTTNTTPSLGQFLAVERRGSNNTDQFRRNNESPQAFVPNEISLAQPISEPNSLFVNGLVAPPQSSPWSGTDVENGQSRGMEHGNNNGYGVPVLFSCMCGHESH</sequence>
<protein>
    <submittedName>
        <fullName evidence="1">Uncharacterized protein</fullName>
    </submittedName>
</protein>
<gene>
    <name evidence="1" type="ORF">RND81_04G165900</name>
</gene>
<proteinExistence type="predicted"/>
<evidence type="ECO:0000313" key="2">
    <source>
        <dbReference type="Proteomes" id="UP001443914"/>
    </source>
</evidence>
<organism evidence="1 2">
    <name type="scientific">Saponaria officinalis</name>
    <name type="common">Common soapwort</name>
    <name type="synonym">Lychnis saponaria</name>
    <dbReference type="NCBI Taxonomy" id="3572"/>
    <lineage>
        <taxon>Eukaryota</taxon>
        <taxon>Viridiplantae</taxon>
        <taxon>Streptophyta</taxon>
        <taxon>Embryophyta</taxon>
        <taxon>Tracheophyta</taxon>
        <taxon>Spermatophyta</taxon>
        <taxon>Magnoliopsida</taxon>
        <taxon>eudicotyledons</taxon>
        <taxon>Gunneridae</taxon>
        <taxon>Pentapetalae</taxon>
        <taxon>Caryophyllales</taxon>
        <taxon>Caryophyllaceae</taxon>
        <taxon>Caryophylleae</taxon>
        <taxon>Saponaria</taxon>
    </lineage>
</organism>
<dbReference type="Proteomes" id="UP001443914">
    <property type="component" value="Unassembled WGS sequence"/>
</dbReference>
<evidence type="ECO:0000313" key="1">
    <source>
        <dbReference type="EMBL" id="KAK9734830.1"/>
    </source>
</evidence>
<reference evidence="1" key="1">
    <citation type="submission" date="2024-03" db="EMBL/GenBank/DDBJ databases">
        <title>WGS assembly of Saponaria officinalis var. Norfolk2.</title>
        <authorList>
            <person name="Jenkins J."/>
            <person name="Shu S."/>
            <person name="Grimwood J."/>
            <person name="Barry K."/>
            <person name="Goodstein D."/>
            <person name="Schmutz J."/>
            <person name="Leebens-Mack J."/>
            <person name="Osbourn A."/>
        </authorList>
    </citation>
    <scope>NUCLEOTIDE SEQUENCE [LARGE SCALE GENOMIC DNA]</scope>
    <source>
        <strain evidence="1">JIC</strain>
    </source>
</reference>
<comment type="caution">
    <text evidence="1">The sequence shown here is derived from an EMBL/GenBank/DDBJ whole genome shotgun (WGS) entry which is preliminary data.</text>
</comment>
<dbReference type="PANTHER" id="PTHR33544:SF5">
    <property type="entry name" value="DUF4005 DOMAIN-CONTAINING PROTEIN"/>
    <property type="match status" value="1"/>
</dbReference>